<dbReference type="InterPro" id="IPR050314">
    <property type="entry name" value="Glycosyl_Hydrlase_18"/>
</dbReference>
<dbReference type="PROSITE" id="PS51910">
    <property type="entry name" value="GH18_2"/>
    <property type="match status" value="1"/>
</dbReference>
<dbReference type="CDD" id="cd06548">
    <property type="entry name" value="GH18_chitinase"/>
    <property type="match status" value="1"/>
</dbReference>
<dbReference type="GO" id="GO:0006032">
    <property type="term" value="P:chitin catabolic process"/>
    <property type="evidence" value="ECO:0007669"/>
    <property type="project" value="UniProtKB-KW"/>
</dbReference>
<evidence type="ECO:0000256" key="2">
    <source>
        <dbReference type="ARBA" id="ARBA00012729"/>
    </source>
</evidence>
<organism evidence="9 10">
    <name type="scientific">Costertonia aggregata</name>
    <dbReference type="NCBI Taxonomy" id="343403"/>
    <lineage>
        <taxon>Bacteria</taxon>
        <taxon>Pseudomonadati</taxon>
        <taxon>Bacteroidota</taxon>
        <taxon>Flavobacteriia</taxon>
        <taxon>Flavobacteriales</taxon>
        <taxon>Flavobacteriaceae</taxon>
        <taxon>Costertonia</taxon>
    </lineage>
</organism>
<evidence type="ECO:0000259" key="8">
    <source>
        <dbReference type="PROSITE" id="PS51910"/>
    </source>
</evidence>
<keyword evidence="10" id="KW-1185">Reference proteome</keyword>
<dbReference type="EC" id="3.2.1.14" evidence="2"/>
<dbReference type="InterPro" id="IPR001579">
    <property type="entry name" value="Glyco_hydro_18_chit_AS"/>
</dbReference>
<dbReference type="InterPro" id="IPR001223">
    <property type="entry name" value="Glyco_hydro18_cat"/>
</dbReference>
<dbReference type="GO" id="GO:0008843">
    <property type="term" value="F:endochitinase activity"/>
    <property type="evidence" value="ECO:0007669"/>
    <property type="project" value="UniProtKB-EC"/>
</dbReference>
<keyword evidence="5 6" id="KW-0326">Glycosidase</keyword>
<evidence type="ECO:0000313" key="9">
    <source>
        <dbReference type="EMBL" id="QLG47265.1"/>
    </source>
</evidence>
<dbReference type="AlphaFoldDB" id="A0A7H9AWH6"/>
<dbReference type="PANTHER" id="PTHR11177">
    <property type="entry name" value="CHITINASE"/>
    <property type="match status" value="1"/>
</dbReference>
<evidence type="ECO:0000256" key="6">
    <source>
        <dbReference type="RuleBase" id="RU000489"/>
    </source>
</evidence>
<dbReference type="Pfam" id="PF00704">
    <property type="entry name" value="Glyco_hydro_18"/>
    <property type="match status" value="1"/>
</dbReference>
<dbReference type="EMBL" id="CP058595">
    <property type="protein sequence ID" value="QLG47265.1"/>
    <property type="molecule type" value="Genomic_DNA"/>
</dbReference>
<dbReference type="Gene3D" id="3.20.20.80">
    <property type="entry name" value="Glycosidases"/>
    <property type="match status" value="1"/>
</dbReference>
<dbReference type="InterPro" id="IPR017853">
    <property type="entry name" value="GH"/>
</dbReference>
<dbReference type="InterPro" id="IPR029070">
    <property type="entry name" value="Chitinase_insertion_sf"/>
</dbReference>
<keyword evidence="4" id="KW-0119">Carbohydrate metabolism</keyword>
<keyword evidence="4" id="KW-0146">Chitin degradation</keyword>
<evidence type="ECO:0000256" key="3">
    <source>
        <dbReference type="ARBA" id="ARBA00022801"/>
    </source>
</evidence>
<protein>
    <recommendedName>
        <fullName evidence="2">chitinase</fullName>
        <ecNumber evidence="2">3.2.1.14</ecNumber>
    </recommendedName>
</protein>
<keyword evidence="3 6" id="KW-0378">Hydrolase</keyword>
<dbReference type="GO" id="GO:0008061">
    <property type="term" value="F:chitin binding"/>
    <property type="evidence" value="ECO:0007669"/>
    <property type="project" value="InterPro"/>
</dbReference>
<accession>A0A7H9AWH6</accession>
<dbReference type="PANTHER" id="PTHR11177:SF317">
    <property type="entry name" value="CHITINASE 12-RELATED"/>
    <property type="match status" value="1"/>
</dbReference>
<comment type="catalytic activity">
    <reaction evidence="1">
        <text>Random endo-hydrolysis of N-acetyl-beta-D-glucosaminide (1-&gt;4)-beta-linkages in chitin and chitodextrins.</text>
        <dbReference type="EC" id="3.2.1.14"/>
    </reaction>
</comment>
<dbReference type="GO" id="GO:0005975">
    <property type="term" value="P:carbohydrate metabolic process"/>
    <property type="evidence" value="ECO:0007669"/>
    <property type="project" value="InterPro"/>
</dbReference>
<dbReference type="InterPro" id="IPR011583">
    <property type="entry name" value="Chitinase_II/V-like_cat"/>
</dbReference>
<sequence>MAYYVPERDYDPEKLPLEQLTHIIFSFTHVIDGKMQFRDKENREKLAKLVAQRKKHPQLKVMIACGGWGADGFSDMAHTKANREKFVKSVVDFNTEFQLDGIDIDWEYPAIPAADTKARPEDKQNFTLLMKELRQGLNTLKRKQTLTFASAGWKRYYQNIELKEVMQYADFMNIMTYDQIGSTSPFTGHHTALGHIGEEDIQATPAWEYVLQRKEAMKKRGYTYNGSRSAEKITDYCIANGVKAEQIVIGAAFYGRAWKGVPPKNNGLYQPNSGSYIGWSAYRQIREEFEADEKYKRHFDSVAKAPYLYNATDSIFISYDDTVSVRLKTEYSLKKKLGGIMFWELGNDTKQENSLLKAIHDASLRN</sequence>
<name>A0A7H9AWH6_9FLAO</name>
<proteinExistence type="inferred from homology"/>
<evidence type="ECO:0000256" key="5">
    <source>
        <dbReference type="ARBA" id="ARBA00023295"/>
    </source>
</evidence>
<dbReference type="SUPFAM" id="SSF51445">
    <property type="entry name" value="(Trans)glycosidases"/>
    <property type="match status" value="1"/>
</dbReference>
<dbReference type="SUPFAM" id="SSF54556">
    <property type="entry name" value="Chitinase insertion domain"/>
    <property type="match status" value="1"/>
</dbReference>
<dbReference type="Proteomes" id="UP000509302">
    <property type="component" value="Chromosome"/>
</dbReference>
<comment type="similarity">
    <text evidence="7">Belongs to the glycosyl hydrolase 18 family.</text>
</comment>
<keyword evidence="4" id="KW-0624">Polysaccharide degradation</keyword>
<feature type="domain" description="GH18" evidence="8">
    <location>
        <begin position="1"/>
        <end position="366"/>
    </location>
</feature>
<evidence type="ECO:0000256" key="1">
    <source>
        <dbReference type="ARBA" id="ARBA00000822"/>
    </source>
</evidence>
<gene>
    <name evidence="9" type="ORF">HYG79_10800</name>
</gene>
<dbReference type="KEGG" id="cagg:HYG79_10800"/>
<evidence type="ECO:0000256" key="7">
    <source>
        <dbReference type="RuleBase" id="RU004453"/>
    </source>
</evidence>
<evidence type="ECO:0000313" key="10">
    <source>
        <dbReference type="Proteomes" id="UP000509302"/>
    </source>
</evidence>
<reference evidence="9 10" key="1">
    <citation type="journal article" date="2006" name="Int. J. Syst. Evol. Microbiol.">
        <title>Costertonia aggregata gen. nov., sp. nov., a mesophilic marine bacterium of the family Flavobacteriaceae, isolated from a mature biofilm.</title>
        <authorList>
            <person name="Kwon K.K."/>
            <person name="Lee Y.K."/>
            <person name="Lee H.K."/>
        </authorList>
    </citation>
    <scope>NUCLEOTIDE SEQUENCE [LARGE SCALE GENOMIC DNA]</scope>
    <source>
        <strain evidence="9 10">KCCM 42265</strain>
    </source>
</reference>
<dbReference type="SMART" id="SM00636">
    <property type="entry name" value="Glyco_18"/>
    <property type="match status" value="1"/>
</dbReference>
<dbReference type="PROSITE" id="PS01095">
    <property type="entry name" value="GH18_1"/>
    <property type="match status" value="1"/>
</dbReference>
<dbReference type="Gene3D" id="3.10.50.10">
    <property type="match status" value="1"/>
</dbReference>
<evidence type="ECO:0000256" key="4">
    <source>
        <dbReference type="ARBA" id="ARBA00023024"/>
    </source>
</evidence>